<dbReference type="RefSeq" id="WP_328853250.1">
    <property type="nucleotide sequence ID" value="NZ_CP108084.1"/>
</dbReference>
<evidence type="ECO:0000313" key="1">
    <source>
        <dbReference type="EMBL" id="WUP52188.1"/>
    </source>
</evidence>
<keyword evidence="2" id="KW-1185">Reference proteome</keyword>
<proteinExistence type="predicted"/>
<organism evidence="1 2">
    <name type="scientific">Micromonospora globbae</name>
    <dbReference type="NCBI Taxonomy" id="1894969"/>
    <lineage>
        <taxon>Bacteria</taxon>
        <taxon>Bacillati</taxon>
        <taxon>Actinomycetota</taxon>
        <taxon>Actinomycetes</taxon>
        <taxon>Micromonosporales</taxon>
        <taxon>Micromonosporaceae</taxon>
        <taxon>Micromonospora</taxon>
    </lineage>
</organism>
<dbReference type="Proteomes" id="UP001432190">
    <property type="component" value="Chromosome"/>
</dbReference>
<dbReference type="EMBL" id="CP108084">
    <property type="protein sequence ID" value="WUP52188.1"/>
    <property type="molecule type" value="Genomic_DNA"/>
</dbReference>
<accession>A0ABZ1SEJ3</accession>
<name>A0ABZ1SEJ3_9ACTN</name>
<gene>
    <name evidence="1" type="ORF">OG994_12010</name>
</gene>
<protein>
    <submittedName>
        <fullName evidence="1">Uncharacterized protein</fullName>
    </submittedName>
</protein>
<evidence type="ECO:0000313" key="2">
    <source>
        <dbReference type="Proteomes" id="UP001432190"/>
    </source>
</evidence>
<reference evidence="1" key="1">
    <citation type="submission" date="2022-10" db="EMBL/GenBank/DDBJ databases">
        <title>The complete genomes of actinobacterial strains from the NBC collection.</title>
        <authorList>
            <person name="Joergensen T.S."/>
            <person name="Alvarez Arevalo M."/>
            <person name="Sterndorff E.B."/>
            <person name="Faurdal D."/>
            <person name="Vuksanovic O."/>
            <person name="Mourched A.-S."/>
            <person name="Charusanti P."/>
            <person name="Shaw S."/>
            <person name="Blin K."/>
            <person name="Weber T."/>
        </authorList>
    </citation>
    <scope>NUCLEOTIDE SEQUENCE</scope>
    <source>
        <strain evidence="1">NBC_00256</strain>
    </source>
</reference>
<sequence length="92" mass="9883">MSLYTLTPKPGLERYTIHVGWNPHRTFFATVADLAAEPVGDPDHQPTTIRVGLIETILDPTDVLLAVAPYADIPAGLAAALRADQAAHPVCR</sequence>